<organism evidence="1 2">
    <name type="scientific">Microcystis aeruginosa PCC 9443</name>
    <dbReference type="NCBI Taxonomy" id="1160281"/>
    <lineage>
        <taxon>Bacteria</taxon>
        <taxon>Bacillati</taxon>
        <taxon>Cyanobacteriota</taxon>
        <taxon>Cyanophyceae</taxon>
        <taxon>Oscillatoriophycideae</taxon>
        <taxon>Chroococcales</taxon>
        <taxon>Microcystaceae</taxon>
        <taxon>Microcystis</taxon>
    </lineage>
</organism>
<name>I4G6M7_MICAE</name>
<dbReference type="AlphaFoldDB" id="I4G6M7"/>
<dbReference type="Proteomes" id="UP000003480">
    <property type="component" value="Unassembled WGS sequence"/>
</dbReference>
<dbReference type="EMBL" id="CAIJ01000415">
    <property type="protein sequence ID" value="CCI03588.1"/>
    <property type="molecule type" value="Genomic_DNA"/>
</dbReference>
<comment type="caution">
    <text evidence="1">The sequence shown here is derived from an EMBL/GenBank/DDBJ whole genome shotgun (WGS) entry which is preliminary data.</text>
</comment>
<proteinExistence type="predicted"/>
<evidence type="ECO:0000313" key="2">
    <source>
        <dbReference type="Proteomes" id="UP000003480"/>
    </source>
</evidence>
<dbReference type="HOGENOM" id="CLU_213283_0_0_3"/>
<reference evidence="1 2" key="1">
    <citation type="submission" date="2012-04" db="EMBL/GenBank/DDBJ databases">
        <authorList>
            <person name="Genoscope - CEA"/>
        </authorList>
    </citation>
    <scope>NUCLEOTIDE SEQUENCE [LARGE SCALE GENOMIC DNA]</scope>
    <source>
        <strain evidence="1 2">9443</strain>
    </source>
</reference>
<protein>
    <submittedName>
        <fullName evidence="1">Uncharacterized protein</fullName>
    </submittedName>
</protein>
<accession>I4G6M7</accession>
<gene>
    <name evidence="1" type="ORF">MICAC_4720004</name>
</gene>
<evidence type="ECO:0000313" key="1">
    <source>
        <dbReference type="EMBL" id="CCI03588.1"/>
    </source>
</evidence>
<sequence length="54" mass="5891">MRQIEIICETAVNNNPNQSYLAKEPATLVLKLCLWSEGDITVAGLPNSDTSLSK</sequence>